<protein>
    <recommendedName>
        <fullName evidence="2">PID domain-containing protein</fullName>
    </recommendedName>
</protein>
<sequence length="356" mass="38941">MASLAEDPATIPVYQTSTEEAIESALQDDHSLDDIAKRLDTDVVIDADRSIEVDPSDSIPRDSDTASNASSSRDAEDIFEDDYSPKSSPISRKRLPNGKDLNGSLKSDQQNTSSFNGNISGNSRKSSAGTISLGAKSTAETASLTSKKSVRKNPLQLLKKLTKFDKPKQKHAYRSEFAAVVVDKLPQVFVAKYLGHRQVGGVCGLHHVRKPVDEMVTAIRSKVEEEKSKLELPLVYVVISAKGIDVREHTSNTVKGVAPMGLIPIDFISYGVQDIKYWRVFTCIVVRELSSRSRVATCHAFLCDSAHSCRKLAVSLGAAFSIYAKQLSADGKSHNFQVELRPPDELADKLNSEFEA</sequence>
<dbReference type="InterPro" id="IPR006020">
    <property type="entry name" value="PTB/PI_dom"/>
</dbReference>
<dbReference type="PANTHER" id="PTHR11232">
    <property type="entry name" value="PHOSPHOTYROSINE INTERACTION DOMAIN-CONTAINING FAMILY MEMBER"/>
    <property type="match status" value="1"/>
</dbReference>
<organism evidence="3 4">
    <name type="scientific">Biomphalaria glabrata</name>
    <name type="common">Bloodfluke planorb</name>
    <name type="synonym">Freshwater snail</name>
    <dbReference type="NCBI Taxonomy" id="6526"/>
    <lineage>
        <taxon>Eukaryota</taxon>
        <taxon>Metazoa</taxon>
        <taxon>Spiralia</taxon>
        <taxon>Lophotrochozoa</taxon>
        <taxon>Mollusca</taxon>
        <taxon>Gastropoda</taxon>
        <taxon>Heterobranchia</taxon>
        <taxon>Euthyneura</taxon>
        <taxon>Panpulmonata</taxon>
        <taxon>Hygrophila</taxon>
        <taxon>Lymnaeoidea</taxon>
        <taxon>Planorbidae</taxon>
        <taxon>Biomphalaria</taxon>
    </lineage>
</organism>
<evidence type="ECO:0000313" key="3">
    <source>
        <dbReference type="EnsemblMetazoa" id="BGLB003159-PB"/>
    </source>
</evidence>
<dbReference type="PANTHER" id="PTHR11232:SF57">
    <property type="entry name" value="RE46159P"/>
    <property type="match status" value="1"/>
</dbReference>
<dbReference type="VEuPathDB" id="VectorBase:BGLAX_044055"/>
<dbReference type="InterPro" id="IPR011993">
    <property type="entry name" value="PH-like_dom_sf"/>
</dbReference>
<dbReference type="KEGG" id="bgt:106056719"/>
<dbReference type="STRING" id="6526.A0A2C9JIS5"/>
<dbReference type="PROSITE" id="PS01179">
    <property type="entry name" value="PID"/>
    <property type="match status" value="1"/>
</dbReference>
<evidence type="ECO:0000313" key="4">
    <source>
        <dbReference type="Proteomes" id="UP000076420"/>
    </source>
</evidence>
<feature type="compositionally biased region" description="Polar residues" evidence="1">
    <location>
        <begin position="104"/>
        <end position="130"/>
    </location>
</feature>
<gene>
    <name evidence="3" type="primary">106056719</name>
</gene>
<evidence type="ECO:0000256" key="1">
    <source>
        <dbReference type="SAM" id="MobiDB-lite"/>
    </source>
</evidence>
<dbReference type="AlphaFoldDB" id="A0A2C9JIS5"/>
<proteinExistence type="predicted"/>
<feature type="compositionally biased region" description="Basic and acidic residues" evidence="1">
    <location>
        <begin position="43"/>
        <end position="52"/>
    </location>
</feature>
<feature type="domain" description="PID" evidence="2">
    <location>
        <begin position="189"/>
        <end position="326"/>
    </location>
</feature>
<accession>A0A2C9JIS5</accession>
<dbReference type="EnsemblMetazoa" id="BGLB003159-RB">
    <property type="protein sequence ID" value="BGLB003159-PB"/>
    <property type="gene ID" value="BGLB003159"/>
</dbReference>
<dbReference type="Pfam" id="PF00640">
    <property type="entry name" value="PID"/>
    <property type="match status" value="1"/>
</dbReference>
<evidence type="ECO:0000259" key="2">
    <source>
        <dbReference type="PROSITE" id="PS01179"/>
    </source>
</evidence>
<dbReference type="SUPFAM" id="SSF50729">
    <property type="entry name" value="PH domain-like"/>
    <property type="match status" value="1"/>
</dbReference>
<name>A0A2C9JIS5_BIOGL</name>
<dbReference type="Gene3D" id="2.30.29.30">
    <property type="entry name" value="Pleckstrin-homology domain (PH domain)/Phosphotyrosine-binding domain (PTB)"/>
    <property type="match status" value="1"/>
</dbReference>
<dbReference type="VEuPathDB" id="VectorBase:BGLB003159"/>
<feature type="region of interest" description="Disordered" evidence="1">
    <location>
        <begin position="43"/>
        <end position="132"/>
    </location>
</feature>
<dbReference type="SMART" id="SM00462">
    <property type="entry name" value="PTB"/>
    <property type="match status" value="1"/>
</dbReference>
<dbReference type="OrthoDB" id="9994289at2759"/>
<dbReference type="Proteomes" id="UP000076420">
    <property type="component" value="Unassembled WGS sequence"/>
</dbReference>
<reference evidence="3" key="1">
    <citation type="submission" date="2020-05" db="UniProtKB">
        <authorList>
            <consortium name="EnsemblMetazoa"/>
        </authorList>
    </citation>
    <scope>IDENTIFICATION</scope>
    <source>
        <strain evidence="3">BB02</strain>
    </source>
</reference>
<dbReference type="InterPro" id="IPR051133">
    <property type="entry name" value="Adapter_Engulfment-Domain"/>
</dbReference>